<evidence type="ECO:0000313" key="4">
    <source>
        <dbReference type="Proteomes" id="UP000559256"/>
    </source>
</evidence>
<dbReference type="InterPro" id="IPR004045">
    <property type="entry name" value="Glutathione_S-Trfase_N"/>
</dbReference>
<dbReference type="InterPro" id="IPR036249">
    <property type="entry name" value="Thioredoxin-like_sf"/>
</dbReference>
<comment type="caution">
    <text evidence="3">The sequence shown here is derived from an EMBL/GenBank/DDBJ whole genome shotgun (WGS) entry which is preliminary data.</text>
</comment>
<sequence length="265" mass="29802">MADKTIILYDFPSKNGSWNAFVIRIRYEQKKCNKYCDLPILLHQACAEVQRPSFQNRLDRISDVESTLKAAGIPPTAQWPDSGKPSYTLPAIVDPSTGAALADSLVIAEYLDKAYPDKPLLMPSSTKALQLAFEQAVLSSIGPMFFQFILIKLCDVVNPASEEYFRRSRVSLFGKSVEDLVPKGESAKEEWKKLEAGFGKIAGWMKEDKFVMGDTVSFADFVIGGWIITSKIAWGEDSQEWKDIAGWHDGRWSKLVKNLEPYYSK</sequence>
<feature type="domain" description="GST N-terminal" evidence="1">
    <location>
        <begin position="74"/>
        <end position="113"/>
    </location>
</feature>
<evidence type="ECO:0000259" key="1">
    <source>
        <dbReference type="Pfam" id="PF13409"/>
    </source>
</evidence>
<organism evidence="3 4">
    <name type="scientific">Tetrapyrgos nigripes</name>
    <dbReference type="NCBI Taxonomy" id="182062"/>
    <lineage>
        <taxon>Eukaryota</taxon>
        <taxon>Fungi</taxon>
        <taxon>Dikarya</taxon>
        <taxon>Basidiomycota</taxon>
        <taxon>Agaricomycotina</taxon>
        <taxon>Agaricomycetes</taxon>
        <taxon>Agaricomycetidae</taxon>
        <taxon>Agaricales</taxon>
        <taxon>Marasmiineae</taxon>
        <taxon>Marasmiaceae</taxon>
        <taxon>Tetrapyrgos</taxon>
    </lineage>
</organism>
<evidence type="ECO:0000259" key="2">
    <source>
        <dbReference type="Pfam" id="PF22041"/>
    </source>
</evidence>
<dbReference type="AlphaFoldDB" id="A0A8H5FEQ1"/>
<dbReference type="InterPro" id="IPR050983">
    <property type="entry name" value="GST_Omega/HSP26"/>
</dbReference>
<dbReference type="PANTHER" id="PTHR43968:SF6">
    <property type="entry name" value="GLUTATHIONE S-TRANSFERASE OMEGA"/>
    <property type="match status" value="1"/>
</dbReference>
<name>A0A8H5FEQ1_9AGAR</name>
<dbReference type="OrthoDB" id="4951845at2759"/>
<dbReference type="Pfam" id="PF13409">
    <property type="entry name" value="GST_N_2"/>
    <property type="match status" value="1"/>
</dbReference>
<dbReference type="Pfam" id="PF22041">
    <property type="entry name" value="GST_C_7"/>
    <property type="match status" value="1"/>
</dbReference>
<dbReference type="SUPFAM" id="SSF47616">
    <property type="entry name" value="GST C-terminal domain-like"/>
    <property type="match status" value="1"/>
</dbReference>
<feature type="domain" description="Glutathione S-transferase UstS-like C-terminal" evidence="2">
    <location>
        <begin position="128"/>
        <end position="262"/>
    </location>
</feature>
<dbReference type="GO" id="GO:0005737">
    <property type="term" value="C:cytoplasm"/>
    <property type="evidence" value="ECO:0007669"/>
    <property type="project" value="TreeGrafter"/>
</dbReference>
<dbReference type="SUPFAM" id="SSF52833">
    <property type="entry name" value="Thioredoxin-like"/>
    <property type="match status" value="1"/>
</dbReference>
<protein>
    <recommendedName>
        <fullName evidence="5">GST N-terminal domain-containing protein</fullName>
    </recommendedName>
</protein>
<dbReference type="EMBL" id="JAACJM010000272">
    <property type="protein sequence ID" value="KAF5334049.1"/>
    <property type="molecule type" value="Genomic_DNA"/>
</dbReference>
<accession>A0A8H5FEQ1</accession>
<dbReference type="Gene3D" id="3.40.30.10">
    <property type="entry name" value="Glutaredoxin"/>
    <property type="match status" value="1"/>
</dbReference>
<proteinExistence type="predicted"/>
<evidence type="ECO:0000313" key="3">
    <source>
        <dbReference type="EMBL" id="KAF5334049.1"/>
    </source>
</evidence>
<evidence type="ECO:0008006" key="5">
    <source>
        <dbReference type="Google" id="ProtNLM"/>
    </source>
</evidence>
<reference evidence="3 4" key="1">
    <citation type="journal article" date="2020" name="ISME J.">
        <title>Uncovering the hidden diversity of litter-decomposition mechanisms in mushroom-forming fungi.</title>
        <authorList>
            <person name="Floudas D."/>
            <person name="Bentzer J."/>
            <person name="Ahren D."/>
            <person name="Johansson T."/>
            <person name="Persson P."/>
            <person name="Tunlid A."/>
        </authorList>
    </citation>
    <scope>NUCLEOTIDE SEQUENCE [LARGE SCALE GENOMIC DNA]</scope>
    <source>
        <strain evidence="3 4">CBS 291.85</strain>
    </source>
</reference>
<dbReference type="PANTHER" id="PTHR43968">
    <property type="match status" value="1"/>
</dbReference>
<gene>
    <name evidence="3" type="ORF">D9758_017509</name>
</gene>
<dbReference type="Proteomes" id="UP000559256">
    <property type="component" value="Unassembled WGS sequence"/>
</dbReference>
<keyword evidence="4" id="KW-1185">Reference proteome</keyword>
<dbReference type="InterPro" id="IPR054416">
    <property type="entry name" value="GST_UstS-like_C"/>
</dbReference>
<dbReference type="Gene3D" id="1.20.1050.10">
    <property type="match status" value="1"/>
</dbReference>
<dbReference type="InterPro" id="IPR036282">
    <property type="entry name" value="Glutathione-S-Trfase_C_sf"/>
</dbReference>